<keyword evidence="1" id="KW-1133">Transmembrane helix</keyword>
<dbReference type="AlphaFoldDB" id="A0A2G9XBW6"/>
<feature type="transmembrane region" description="Helical" evidence="1">
    <location>
        <begin position="14"/>
        <end position="35"/>
    </location>
</feature>
<organism evidence="3 4">
    <name type="scientific">candidate division WWE3 bacterium CG23_combo_of_CG06-09_8_20_14_all_40_14</name>
    <dbReference type="NCBI Taxonomy" id="1975095"/>
    <lineage>
        <taxon>Bacteria</taxon>
        <taxon>Katanobacteria</taxon>
    </lineage>
</organism>
<name>A0A2G9XBW6_UNCKA</name>
<dbReference type="PANTHER" id="PTHR35788:SF1">
    <property type="entry name" value="EXPORTED PROTEIN"/>
    <property type="match status" value="1"/>
</dbReference>
<dbReference type="InterPro" id="IPR022029">
    <property type="entry name" value="YoaR-like_PG-bd"/>
</dbReference>
<gene>
    <name evidence="3" type="ORF">COX53_02420</name>
</gene>
<evidence type="ECO:0000313" key="4">
    <source>
        <dbReference type="Proteomes" id="UP000231388"/>
    </source>
</evidence>
<proteinExistence type="predicted"/>
<accession>A0A2G9XBW6</accession>
<keyword evidence="1" id="KW-0472">Membrane</keyword>
<sequence>MKREKNKSPILKKVLWFFYALCVAGIASFSIYHLLFAKTVIPGITVKNARLGKLSFAQAILAINSQIPENRNIQLTYNERVFDIKAQDIALKYSLEDTAKTAFKVGRDKKILENSKAKMRGIFGTLPIKFSFSYNENALNNQLANIANLVETPHKDASFALNSIESLVVIPEEKGEILDKETLKTQILENFSNATFSDIPINTSTYEPKLTRKDLEKEFAKVDILINNLPIFVFNQNSWKITKNDFLQMVVFSKKDNAVIITGDKERAKKFVISIAEQVNRPPRGEIFKMEGEKVVGFRLPAPGYVVKEHSAGEIFSLVLLDSSMERQIDLPVEEFFPSAANNSYGIRELIGEGKSTFLGSVQGRVFNITLSAKNLNGILVAPDETFSFNANVGPIDAAHGFTSAYIISKGRTVLGEGGGVCQVSTTLFRAVLNSGLPIISRTAHAYRVGYYEQDKPVGFDATVYQPTVDFKFKNDTGNYILIQSEAIPEKSELYFKIYGTKDGREVKTLESKILSQTPPPAPLYQDDPSLPKGTTKQVEWSAWGAVTKLTRLVEKNGKPLYEDTFISNYQPWRAIYLVGAAE</sequence>
<dbReference type="InterPro" id="IPR052913">
    <property type="entry name" value="Glycopeptide_resist_protein"/>
</dbReference>
<dbReference type="InterPro" id="IPR007391">
    <property type="entry name" value="Vancomycin_resist_VanW"/>
</dbReference>
<evidence type="ECO:0000313" key="3">
    <source>
        <dbReference type="EMBL" id="PIP04417.1"/>
    </source>
</evidence>
<reference evidence="3 4" key="1">
    <citation type="submission" date="2017-09" db="EMBL/GenBank/DDBJ databases">
        <title>Depth-based differentiation of microbial function through sediment-hosted aquifers and enrichment of novel symbionts in the deep terrestrial subsurface.</title>
        <authorList>
            <person name="Probst A.J."/>
            <person name="Ladd B."/>
            <person name="Jarett J.K."/>
            <person name="Geller-Mcgrath D.E."/>
            <person name="Sieber C.M."/>
            <person name="Emerson J.B."/>
            <person name="Anantharaman K."/>
            <person name="Thomas B.C."/>
            <person name="Malmstrom R."/>
            <person name="Stieglmeier M."/>
            <person name="Klingl A."/>
            <person name="Woyke T."/>
            <person name="Ryan C.M."/>
            <person name="Banfield J.F."/>
        </authorList>
    </citation>
    <scope>NUCLEOTIDE SEQUENCE [LARGE SCALE GENOMIC DNA]</scope>
    <source>
        <strain evidence="3">CG23_combo_of_CG06-09_8_20_14_all_40_14</strain>
    </source>
</reference>
<dbReference type="PANTHER" id="PTHR35788">
    <property type="entry name" value="EXPORTED PROTEIN-RELATED"/>
    <property type="match status" value="1"/>
</dbReference>
<feature type="domain" description="YoaR-like putative peptidoglycan binding" evidence="2">
    <location>
        <begin position="83"/>
        <end position="192"/>
    </location>
</feature>
<protein>
    <recommendedName>
        <fullName evidence="2">YoaR-like putative peptidoglycan binding domain-containing protein</fullName>
    </recommendedName>
</protein>
<evidence type="ECO:0000259" key="2">
    <source>
        <dbReference type="Pfam" id="PF12229"/>
    </source>
</evidence>
<evidence type="ECO:0000256" key="1">
    <source>
        <dbReference type="SAM" id="Phobius"/>
    </source>
</evidence>
<dbReference type="Pfam" id="PF04294">
    <property type="entry name" value="VanW"/>
    <property type="match status" value="1"/>
</dbReference>
<dbReference type="Pfam" id="PF12229">
    <property type="entry name" value="PG_binding_4"/>
    <property type="match status" value="1"/>
</dbReference>
<dbReference type="EMBL" id="PCQY01000031">
    <property type="protein sequence ID" value="PIP04417.1"/>
    <property type="molecule type" value="Genomic_DNA"/>
</dbReference>
<comment type="caution">
    <text evidence="3">The sequence shown here is derived from an EMBL/GenBank/DDBJ whole genome shotgun (WGS) entry which is preliminary data.</text>
</comment>
<dbReference type="Proteomes" id="UP000231388">
    <property type="component" value="Unassembled WGS sequence"/>
</dbReference>
<keyword evidence="1" id="KW-0812">Transmembrane</keyword>